<protein>
    <submittedName>
        <fullName evidence="2">Homeobox domain containing protein</fullName>
    </submittedName>
</protein>
<sequence>MDSTGTSTTAPPAAKQPGSDVKPRLTKDQHDILEQHFLAQHKPSTNVKKEFASRLGVPLDKINASRPLLAASGHS</sequence>
<comment type="caution">
    <text evidence="2">The sequence shown here is derived from an EMBL/GenBank/DDBJ whole genome shotgun (WGS) entry which is preliminary data.</text>
</comment>
<proteinExistence type="predicted"/>
<keyword evidence="2" id="KW-0371">Homeobox</keyword>
<reference evidence="2 3" key="1">
    <citation type="journal article" date="2018" name="BMC Genomics">
        <title>Comparative genomics of the wheat fungal pathogen Pyrenophora tritici-repentis reveals chromosomal variations and genome plasticity.</title>
        <authorList>
            <person name="Moolhuijzen P."/>
            <person name="See P.T."/>
            <person name="Hane J.K."/>
            <person name="Shi G."/>
            <person name="Liu Z."/>
            <person name="Oliver R.P."/>
            <person name="Moffat C.S."/>
        </authorList>
    </citation>
    <scope>NUCLEOTIDE SEQUENCE [LARGE SCALE GENOMIC DNA]</scope>
    <source>
        <strain evidence="2">M4</strain>
    </source>
</reference>
<name>A0A2W1EBQ3_9PLEO</name>
<dbReference type="Gene3D" id="1.10.10.60">
    <property type="entry name" value="Homeodomain-like"/>
    <property type="match status" value="1"/>
</dbReference>
<dbReference type="Proteomes" id="UP000245464">
    <property type="component" value="Chromosome 1"/>
</dbReference>
<dbReference type="KEGG" id="ptrr:6338803"/>
<dbReference type="EMBL" id="NQIK02000001">
    <property type="protein sequence ID" value="KAF7577026.1"/>
    <property type="molecule type" value="Genomic_DNA"/>
</dbReference>
<gene>
    <name evidence="2" type="ORF">PtrM4_012660</name>
</gene>
<dbReference type="AlphaFoldDB" id="A0A2W1EBQ3"/>
<dbReference type="SUPFAM" id="SSF46689">
    <property type="entry name" value="Homeodomain-like"/>
    <property type="match status" value="1"/>
</dbReference>
<organism evidence="2 3">
    <name type="scientific">Pyrenophora tritici-repentis</name>
    <dbReference type="NCBI Taxonomy" id="45151"/>
    <lineage>
        <taxon>Eukaryota</taxon>
        <taxon>Fungi</taxon>
        <taxon>Dikarya</taxon>
        <taxon>Ascomycota</taxon>
        <taxon>Pezizomycotina</taxon>
        <taxon>Dothideomycetes</taxon>
        <taxon>Pleosporomycetidae</taxon>
        <taxon>Pleosporales</taxon>
        <taxon>Pleosporineae</taxon>
        <taxon>Pleosporaceae</taxon>
        <taxon>Pyrenophora</taxon>
    </lineage>
</organism>
<evidence type="ECO:0000313" key="2">
    <source>
        <dbReference type="EMBL" id="KAF7577026.1"/>
    </source>
</evidence>
<dbReference type="GeneID" id="6338803"/>
<evidence type="ECO:0000256" key="1">
    <source>
        <dbReference type="SAM" id="MobiDB-lite"/>
    </source>
</evidence>
<evidence type="ECO:0000313" key="3">
    <source>
        <dbReference type="Proteomes" id="UP000245464"/>
    </source>
</evidence>
<dbReference type="InterPro" id="IPR009057">
    <property type="entry name" value="Homeodomain-like_sf"/>
</dbReference>
<keyword evidence="2" id="KW-0238">DNA-binding</keyword>
<accession>A0A2W1EBQ3</accession>
<feature type="compositionally biased region" description="Low complexity" evidence="1">
    <location>
        <begin position="1"/>
        <end position="13"/>
    </location>
</feature>
<dbReference type="RefSeq" id="XP_065965263.1">
    <property type="nucleotide sequence ID" value="XM_066103061.1"/>
</dbReference>
<dbReference type="GO" id="GO:0003677">
    <property type="term" value="F:DNA binding"/>
    <property type="evidence" value="ECO:0007669"/>
    <property type="project" value="UniProtKB-KW"/>
</dbReference>
<feature type="region of interest" description="Disordered" evidence="1">
    <location>
        <begin position="1"/>
        <end position="28"/>
    </location>
</feature>